<proteinExistence type="predicted"/>
<dbReference type="AlphaFoldDB" id="A0AAV4RF09"/>
<comment type="caution">
    <text evidence="1">The sequence shown here is derived from an EMBL/GenBank/DDBJ whole genome shotgun (WGS) entry which is preliminary data.</text>
</comment>
<evidence type="ECO:0000313" key="1">
    <source>
        <dbReference type="EMBL" id="GIY20903.1"/>
    </source>
</evidence>
<dbReference type="Proteomes" id="UP001054945">
    <property type="component" value="Unassembled WGS sequence"/>
</dbReference>
<name>A0AAV4RF09_CAEEX</name>
<dbReference type="EMBL" id="BPLR01007947">
    <property type="protein sequence ID" value="GIY20903.1"/>
    <property type="molecule type" value="Genomic_DNA"/>
</dbReference>
<reference evidence="1 2" key="1">
    <citation type="submission" date="2021-06" db="EMBL/GenBank/DDBJ databases">
        <title>Caerostris extrusa draft genome.</title>
        <authorList>
            <person name="Kono N."/>
            <person name="Arakawa K."/>
        </authorList>
    </citation>
    <scope>NUCLEOTIDE SEQUENCE [LARGE SCALE GENOMIC DNA]</scope>
</reference>
<sequence>MEIWNCEFCNCPVTNFEVHYCRNFGNQHHQSSATLPRSSSSNWVPDVDSRSALLMNYDAEGPATNQINSSMQQSCLHGMHQQTYCEEMSTAEMVSLYGVTDQNPYNPETSDFLFPGRPPIEESGTGAIHVIEDQNYQYRYALIPEHTPMSIADSNFLHGFQQTFDQRNALMNRMFQHPTAPSQMQCSGIFRTNEVSSHFPSTYNNFDLSGHMLTNDTSQYSRRSLETQILNIENPQYSTSNPIHPNISLEQNETFPFEISTCHDPLENLLFGTNNLYSIKEENISEINNPYNFSDAISLPSISQIIEKNQESRVTKINANRFKEDDSNSKECSGLNLVMEQQKIFPSLLAPLKLSIAILGVEKKAEPQIFVHGNIRAQLHVHQKAESL</sequence>
<protein>
    <submittedName>
        <fullName evidence="1">Uncharacterized protein</fullName>
    </submittedName>
</protein>
<evidence type="ECO:0000313" key="2">
    <source>
        <dbReference type="Proteomes" id="UP001054945"/>
    </source>
</evidence>
<keyword evidence="2" id="KW-1185">Reference proteome</keyword>
<organism evidence="1 2">
    <name type="scientific">Caerostris extrusa</name>
    <name type="common">Bark spider</name>
    <name type="synonym">Caerostris bankana</name>
    <dbReference type="NCBI Taxonomy" id="172846"/>
    <lineage>
        <taxon>Eukaryota</taxon>
        <taxon>Metazoa</taxon>
        <taxon>Ecdysozoa</taxon>
        <taxon>Arthropoda</taxon>
        <taxon>Chelicerata</taxon>
        <taxon>Arachnida</taxon>
        <taxon>Araneae</taxon>
        <taxon>Araneomorphae</taxon>
        <taxon>Entelegynae</taxon>
        <taxon>Araneoidea</taxon>
        <taxon>Araneidae</taxon>
        <taxon>Caerostris</taxon>
    </lineage>
</organism>
<accession>A0AAV4RF09</accession>
<gene>
    <name evidence="1" type="ORF">CEXT_773951</name>
</gene>